<dbReference type="EMBL" id="VFRA01000001">
    <property type="protein sequence ID" value="TQO21125.1"/>
    <property type="molecule type" value="Genomic_DNA"/>
</dbReference>
<proteinExistence type="predicted"/>
<evidence type="ECO:0000313" key="3">
    <source>
        <dbReference type="Proteomes" id="UP000316560"/>
    </source>
</evidence>
<evidence type="ECO:0000313" key="2">
    <source>
        <dbReference type="EMBL" id="TQO21125.1"/>
    </source>
</evidence>
<sequence length="428" mass="47270">MRDCAPISRRSSSAASRRAGPPAYFAARAPRSGGAPAPAALALPLPQRSRSRSAPAPAALPLPQRSMLPRKFRKSWDCALLGAPKTVKLSRDSAHFLNFRSWQLLHSRGESRKSTDHGCFRSPTDTRCDALVMADIQALVNELGGFAQKRQLVARGARDWDLTRAVRDGSVARARQGWYTTMDLGSRRVRAVRVGGRLTGISAIVDWGGWVLGEHLLHVSVPQNAARLRSQWNRRKPIGASRGICVHWDPPSTSERGSTWHVSLAEALRRVVSDEDLETAVAAIDWALYSRRLDTFGLEQLILSLPRHKRWIESWVDGRSDSLPESLARTRLRLAGHRVEIQVAVGNKRIDMVIDDVVGLEINGKRFHADTFEEDHLKSIQITIAGFHALSVSAKMVFTQWDLFYRAVSVALASPASRRSGNSGLPAG</sequence>
<accession>A0A8H2K8I1</accession>
<feature type="compositionally biased region" description="Low complexity" evidence="1">
    <location>
        <begin position="26"/>
        <end position="62"/>
    </location>
</feature>
<protein>
    <recommendedName>
        <fullName evidence="4">Very-short-patch-repair endonuclease</fullName>
    </recommendedName>
</protein>
<dbReference type="AlphaFoldDB" id="A0A8H2K8I1"/>
<feature type="compositionally biased region" description="Low complexity" evidence="1">
    <location>
        <begin position="8"/>
        <end position="19"/>
    </location>
</feature>
<reference evidence="2 3" key="1">
    <citation type="submission" date="2019-06" db="EMBL/GenBank/DDBJ databases">
        <title>Sequencing the genomes of 1000 actinobacteria strains.</title>
        <authorList>
            <person name="Klenk H.-P."/>
        </authorList>
    </citation>
    <scope>NUCLEOTIDE SEQUENCE [LARGE SCALE GENOMIC DNA]</scope>
    <source>
        <strain evidence="2 3">DSM 21947</strain>
    </source>
</reference>
<name>A0A8H2K8I1_9MICO</name>
<keyword evidence="3" id="KW-1185">Reference proteome</keyword>
<evidence type="ECO:0008006" key="4">
    <source>
        <dbReference type="Google" id="ProtNLM"/>
    </source>
</evidence>
<dbReference type="Proteomes" id="UP000316560">
    <property type="component" value="Unassembled WGS sequence"/>
</dbReference>
<comment type="caution">
    <text evidence="2">The sequence shown here is derived from an EMBL/GenBank/DDBJ whole genome shotgun (WGS) entry which is preliminary data.</text>
</comment>
<evidence type="ECO:0000256" key="1">
    <source>
        <dbReference type="SAM" id="MobiDB-lite"/>
    </source>
</evidence>
<gene>
    <name evidence="2" type="ORF">FB472_2795</name>
</gene>
<organism evidence="2 3">
    <name type="scientific">Rhodoglobus vestalii</name>
    <dbReference type="NCBI Taxonomy" id="193384"/>
    <lineage>
        <taxon>Bacteria</taxon>
        <taxon>Bacillati</taxon>
        <taxon>Actinomycetota</taxon>
        <taxon>Actinomycetes</taxon>
        <taxon>Micrococcales</taxon>
        <taxon>Microbacteriaceae</taxon>
        <taxon>Rhodoglobus</taxon>
    </lineage>
</organism>
<feature type="region of interest" description="Disordered" evidence="1">
    <location>
        <begin position="1"/>
        <end position="62"/>
    </location>
</feature>